<feature type="transmembrane region" description="Helical" evidence="1">
    <location>
        <begin position="353"/>
        <end position="373"/>
    </location>
</feature>
<feature type="transmembrane region" description="Helical" evidence="1">
    <location>
        <begin position="141"/>
        <end position="158"/>
    </location>
</feature>
<feature type="transmembrane region" description="Helical" evidence="1">
    <location>
        <begin position="379"/>
        <end position="398"/>
    </location>
</feature>
<gene>
    <name evidence="2" type="ORF">GO606_15520</name>
</gene>
<evidence type="ECO:0000256" key="1">
    <source>
        <dbReference type="SAM" id="Phobius"/>
    </source>
</evidence>
<feature type="transmembrane region" description="Helical" evidence="1">
    <location>
        <begin position="170"/>
        <end position="193"/>
    </location>
</feature>
<keyword evidence="1" id="KW-1133">Transmembrane helix</keyword>
<evidence type="ECO:0008006" key="4">
    <source>
        <dbReference type="Google" id="ProtNLM"/>
    </source>
</evidence>
<keyword evidence="3" id="KW-1185">Reference proteome</keyword>
<name>A0ABX1PQM1_9RHOO</name>
<feature type="transmembrane region" description="Helical" evidence="1">
    <location>
        <begin position="20"/>
        <end position="40"/>
    </location>
</feature>
<proteinExistence type="predicted"/>
<keyword evidence="1" id="KW-0472">Membrane</keyword>
<feature type="transmembrane region" description="Helical" evidence="1">
    <location>
        <begin position="61"/>
        <end position="81"/>
    </location>
</feature>
<keyword evidence="1" id="KW-0812">Transmembrane</keyword>
<evidence type="ECO:0000313" key="3">
    <source>
        <dbReference type="Proteomes" id="UP000615989"/>
    </source>
</evidence>
<feature type="transmembrane region" description="Helical" evidence="1">
    <location>
        <begin position="324"/>
        <end position="341"/>
    </location>
</feature>
<evidence type="ECO:0000313" key="2">
    <source>
        <dbReference type="EMBL" id="NMG26096.1"/>
    </source>
</evidence>
<accession>A0ABX1PQM1</accession>
<reference evidence="2" key="1">
    <citation type="submission" date="2019-12" db="EMBL/GenBank/DDBJ databases">
        <title>Comparative genomics gives insights into the taxonomy of the Azoarcus-Aromatoleum group and reveals separate origins of nif in the plant-associated Azoarcus and non-plant-associated Aromatoleum sub-groups.</title>
        <authorList>
            <person name="Lafos M."/>
            <person name="Maluk M."/>
            <person name="Batista M."/>
            <person name="Junghare M."/>
            <person name="Carmona M."/>
            <person name="Faoro H."/>
            <person name="Cruz L.M."/>
            <person name="Battistoni F."/>
            <person name="De Souza E."/>
            <person name="Pedrosa F."/>
            <person name="Chen W.-M."/>
            <person name="Poole P.S."/>
            <person name="Dixon R.A."/>
            <person name="James E.K."/>
        </authorList>
    </citation>
    <scope>NUCLEOTIDE SEQUENCE</scope>
    <source>
        <strain evidence="2">LuFRes1</strain>
    </source>
</reference>
<comment type="caution">
    <text evidence="2">The sequence shown here is derived from an EMBL/GenBank/DDBJ whole genome shotgun (WGS) entry which is preliminary data.</text>
</comment>
<feature type="transmembrane region" description="Helical" evidence="1">
    <location>
        <begin position="281"/>
        <end position="304"/>
    </location>
</feature>
<dbReference type="Proteomes" id="UP000615989">
    <property type="component" value="Unassembled WGS sequence"/>
</dbReference>
<dbReference type="EMBL" id="WTVG01000054">
    <property type="protein sequence ID" value="NMG26096.1"/>
    <property type="molecule type" value="Genomic_DNA"/>
</dbReference>
<organism evidence="2 3">
    <name type="scientific">Aromatoleum anaerobium</name>
    <dbReference type="NCBI Taxonomy" id="182180"/>
    <lineage>
        <taxon>Bacteria</taxon>
        <taxon>Pseudomonadati</taxon>
        <taxon>Pseudomonadota</taxon>
        <taxon>Betaproteobacteria</taxon>
        <taxon>Rhodocyclales</taxon>
        <taxon>Rhodocyclaceae</taxon>
        <taxon>Aromatoleum</taxon>
    </lineage>
</organism>
<dbReference type="RefSeq" id="WP_169119434.1">
    <property type="nucleotide sequence ID" value="NZ_WTVG02000038.1"/>
</dbReference>
<feature type="transmembrane region" description="Helical" evidence="1">
    <location>
        <begin position="213"/>
        <end position="232"/>
    </location>
</feature>
<feature type="transmembrane region" description="Helical" evidence="1">
    <location>
        <begin position="112"/>
        <end position="129"/>
    </location>
</feature>
<sequence>MSLLVQYVFRLCRRIDPAPAAFIISLALSAIAVGGSSELNRDGMLYVDTARVLTLGGLDSGLARFDWIVLPALIAGLSTLTGLGFESAGYLLMALLMAGTCAMLVQCPRRLFPETAWAACLVALALPAFNEYRDHILREFGFWFFSLVAFWLALRWVDRPRWSLALAEQLAVAGAMAFRLEAAILYPALWWWQFRTAQRDNVASPLAFSSGRHALMLGVVPGLVLLMWMLTYMSGLFELSGRAASYLHSVNVGAKMELFTQQAARLADVVLNDLSRDEATYILFFGLLSMIPVKFAAMSGIFLVPLVFGFLHRSPAALLARWQPFGWAFAAYLLILAAFVTDRFFVTGRYASFLNMLAVPLFAAGLVCMMERWPRWRPWLVAIAAVSMLANVISLSPAKRQYAEAGAWLKARQPDAARVYIESRRVSYYAGRGFLRTPMERAVALEDLAGERFDLFVLEHEAADEAALGSFVQGHQLILVTKFEGPGIDVLVLAPRRANSPSPTR</sequence>
<protein>
    <recommendedName>
        <fullName evidence="4">Glycosyltransferase RgtA/B/C/D-like domain-containing protein</fullName>
    </recommendedName>
</protein>